<evidence type="ECO:0000256" key="1">
    <source>
        <dbReference type="ARBA" id="ARBA00004389"/>
    </source>
</evidence>
<dbReference type="EMBL" id="LLZZ01000157">
    <property type="protein sequence ID" value="KTA97683.1"/>
    <property type="molecule type" value="Genomic_DNA"/>
</dbReference>
<evidence type="ECO:0000256" key="9">
    <source>
        <dbReference type="ARBA" id="ARBA00023136"/>
    </source>
</evidence>
<comment type="function">
    <text evidence="10">Necessary for protein translocation in the endoplasmic reticulum.</text>
</comment>
<sequence>MSTPPPPGGHRTLQRRRQAQAVKEKQQTQTPTSARAAGFGGSSSSILKIFTDEADGLRVDPLVVLFLAAGFIFTVMSMHFVAKMTGQVF</sequence>
<evidence type="ECO:0000256" key="4">
    <source>
        <dbReference type="ARBA" id="ARBA00022692"/>
    </source>
</evidence>
<evidence type="ECO:0000256" key="11">
    <source>
        <dbReference type="SAM" id="MobiDB-lite"/>
    </source>
</evidence>
<dbReference type="GO" id="GO:0006886">
    <property type="term" value="P:intracellular protein transport"/>
    <property type="evidence" value="ECO:0007669"/>
    <property type="project" value="InterPro"/>
</dbReference>
<evidence type="ECO:0000256" key="7">
    <source>
        <dbReference type="ARBA" id="ARBA00022989"/>
    </source>
</evidence>
<dbReference type="VEuPathDB" id="FungiDB:CAGL0A04191g"/>
<feature type="region of interest" description="Disordered" evidence="11">
    <location>
        <begin position="1"/>
        <end position="41"/>
    </location>
</feature>
<reference evidence="13 14" key="1">
    <citation type="submission" date="2015-10" db="EMBL/GenBank/DDBJ databases">
        <title>Draft genomes sequences of Candida glabrata isolates 1A, 1B, 2A, 2B, 3A and 3B.</title>
        <authorList>
            <person name="Haavelsrud O.E."/>
            <person name="Gaustad P."/>
        </authorList>
    </citation>
    <scope>NUCLEOTIDE SEQUENCE [LARGE SCALE GENOMIC DNA]</scope>
    <source>
        <strain evidence="13">910700640</strain>
    </source>
</reference>
<keyword evidence="6 10" id="KW-0653">Protein transport</keyword>
<dbReference type="OrthoDB" id="5401193at2759"/>
<dbReference type="VEuPathDB" id="FungiDB:GWK60_A04081"/>
<evidence type="ECO:0000313" key="14">
    <source>
        <dbReference type="Proteomes" id="UP000054886"/>
    </source>
</evidence>
<keyword evidence="5 10" id="KW-0256">Endoplasmic reticulum</keyword>
<evidence type="ECO:0000313" key="13">
    <source>
        <dbReference type="EMBL" id="KTA97683.1"/>
    </source>
</evidence>
<proteinExistence type="inferred from homology"/>
<name>A0A0W0ELT3_CANGB</name>
<dbReference type="VEuPathDB" id="FungiDB:GW608_A04015"/>
<dbReference type="GO" id="GO:0071261">
    <property type="term" value="C:Ssh1 translocon complex"/>
    <property type="evidence" value="ECO:0007669"/>
    <property type="project" value="EnsemblFungi"/>
</dbReference>
<gene>
    <name evidence="13" type="ORF">AO440_000120</name>
</gene>
<dbReference type="VEuPathDB" id="FungiDB:GVI51_A04037"/>
<keyword evidence="4 12" id="KW-0812">Transmembrane</keyword>
<evidence type="ECO:0000256" key="12">
    <source>
        <dbReference type="SAM" id="Phobius"/>
    </source>
</evidence>
<dbReference type="Pfam" id="PF03911">
    <property type="entry name" value="Sec61_beta"/>
    <property type="match status" value="1"/>
</dbReference>
<dbReference type="OMA" id="FITCIMA"/>
<dbReference type="GO" id="GO:0006614">
    <property type="term" value="P:SRP-dependent cotranslational protein targeting to membrane"/>
    <property type="evidence" value="ECO:0007669"/>
    <property type="project" value="EnsemblFungi"/>
</dbReference>
<dbReference type="PIRSF" id="PIRSF006398">
    <property type="entry name" value="Sec61_beta_euk"/>
    <property type="match status" value="1"/>
</dbReference>
<keyword evidence="3 10" id="KW-0813">Transport</keyword>
<dbReference type="GO" id="GO:0005637">
    <property type="term" value="C:nuclear inner membrane"/>
    <property type="evidence" value="ECO:0007669"/>
    <property type="project" value="EnsemblFungi"/>
</dbReference>
<organism evidence="13 14">
    <name type="scientific">Candida glabrata</name>
    <name type="common">Yeast</name>
    <name type="synonym">Torulopsis glabrata</name>
    <dbReference type="NCBI Taxonomy" id="5478"/>
    <lineage>
        <taxon>Eukaryota</taxon>
        <taxon>Fungi</taxon>
        <taxon>Dikarya</taxon>
        <taxon>Ascomycota</taxon>
        <taxon>Saccharomycotina</taxon>
        <taxon>Saccharomycetes</taxon>
        <taxon>Saccharomycetales</taxon>
        <taxon>Saccharomycetaceae</taxon>
        <taxon>Nakaseomyces</taxon>
    </lineage>
</organism>
<keyword evidence="9 10" id="KW-0472">Membrane</keyword>
<dbReference type="InterPro" id="IPR030671">
    <property type="entry name" value="Sec61-beta/Sbh"/>
</dbReference>
<comment type="caution">
    <text evidence="13">The sequence shown here is derived from an EMBL/GenBank/DDBJ whole genome shotgun (WGS) entry which is preliminary data.</text>
</comment>
<evidence type="ECO:0000256" key="8">
    <source>
        <dbReference type="ARBA" id="ARBA00023010"/>
    </source>
</evidence>
<dbReference type="GO" id="GO:0005784">
    <property type="term" value="C:Sec61 translocon complex"/>
    <property type="evidence" value="ECO:0007669"/>
    <property type="project" value="UniProtKB-UniRule"/>
</dbReference>
<accession>A0A0W0ELT3</accession>
<keyword evidence="8 10" id="KW-0811">Translocation</keyword>
<evidence type="ECO:0000256" key="5">
    <source>
        <dbReference type="ARBA" id="ARBA00022824"/>
    </source>
</evidence>
<protein>
    <recommendedName>
        <fullName evidence="10">Protein transport protein Sec61 subunit beta</fullName>
    </recommendedName>
</protein>
<evidence type="ECO:0000256" key="2">
    <source>
        <dbReference type="ARBA" id="ARBA00006103"/>
    </source>
</evidence>
<comment type="subcellular location">
    <subcellularLocation>
        <location evidence="1">Endoplasmic reticulum membrane</location>
        <topology evidence="1">Single-pass membrane protein</topology>
    </subcellularLocation>
</comment>
<dbReference type="PANTHER" id="PTHR13509">
    <property type="entry name" value="SEC61 SUBUNIT BETA"/>
    <property type="match status" value="1"/>
</dbReference>
<dbReference type="PhylomeDB" id="A0A0W0ELT3"/>
<comment type="similarity">
    <text evidence="2 10">Belongs to the SEC61-beta family.</text>
</comment>
<keyword evidence="7 12" id="KW-1133">Transmembrane helix</keyword>
<dbReference type="GO" id="GO:0005085">
    <property type="term" value="F:guanyl-nucleotide exchange factor activity"/>
    <property type="evidence" value="ECO:0007669"/>
    <property type="project" value="EnsemblFungi"/>
</dbReference>
<dbReference type="Proteomes" id="UP000054886">
    <property type="component" value="Unassembled WGS sequence"/>
</dbReference>
<dbReference type="VEuPathDB" id="FungiDB:B1J91_A04191g"/>
<evidence type="ECO:0000256" key="6">
    <source>
        <dbReference type="ARBA" id="ARBA00022927"/>
    </source>
</evidence>
<dbReference type="AlphaFoldDB" id="A0A0W0ELT3"/>
<evidence type="ECO:0000256" key="3">
    <source>
        <dbReference type="ARBA" id="ARBA00022448"/>
    </source>
</evidence>
<dbReference type="InterPro" id="IPR016482">
    <property type="entry name" value="SecG/Sec61-beta/Sbh"/>
</dbReference>
<evidence type="ECO:0000256" key="10">
    <source>
        <dbReference type="PIRNR" id="PIRNR006398"/>
    </source>
</evidence>
<feature type="transmembrane region" description="Helical" evidence="12">
    <location>
        <begin position="62"/>
        <end position="82"/>
    </location>
</feature>